<evidence type="ECO:0000256" key="1">
    <source>
        <dbReference type="SAM" id="Phobius"/>
    </source>
</evidence>
<dbReference type="EMBL" id="MFKQ01000001">
    <property type="protein sequence ID" value="OGG47837.1"/>
    <property type="molecule type" value="Genomic_DNA"/>
</dbReference>
<keyword evidence="1" id="KW-0472">Membrane</keyword>
<gene>
    <name evidence="2" type="ORF">A2671_01240</name>
</gene>
<proteinExistence type="predicted"/>
<organism evidence="2 3">
    <name type="scientific">Candidatus Kaiserbacteria bacterium RIFCSPHIGHO2_01_FULL_49_13</name>
    <dbReference type="NCBI Taxonomy" id="1798477"/>
    <lineage>
        <taxon>Bacteria</taxon>
        <taxon>Candidatus Kaiseribacteriota</taxon>
    </lineage>
</organism>
<comment type="caution">
    <text evidence="2">The sequence shown here is derived from an EMBL/GenBank/DDBJ whole genome shotgun (WGS) entry which is preliminary data.</text>
</comment>
<keyword evidence="1" id="KW-1133">Transmembrane helix</keyword>
<evidence type="ECO:0000313" key="2">
    <source>
        <dbReference type="EMBL" id="OGG47837.1"/>
    </source>
</evidence>
<dbReference type="Proteomes" id="UP000178344">
    <property type="component" value="Unassembled WGS sequence"/>
</dbReference>
<evidence type="ECO:0000313" key="3">
    <source>
        <dbReference type="Proteomes" id="UP000178344"/>
    </source>
</evidence>
<reference evidence="2 3" key="1">
    <citation type="journal article" date="2016" name="Nat. Commun.">
        <title>Thousands of microbial genomes shed light on interconnected biogeochemical processes in an aquifer system.</title>
        <authorList>
            <person name="Anantharaman K."/>
            <person name="Brown C.T."/>
            <person name="Hug L.A."/>
            <person name="Sharon I."/>
            <person name="Castelle C.J."/>
            <person name="Probst A.J."/>
            <person name="Thomas B.C."/>
            <person name="Singh A."/>
            <person name="Wilkins M.J."/>
            <person name="Karaoz U."/>
            <person name="Brodie E.L."/>
            <person name="Williams K.H."/>
            <person name="Hubbard S.S."/>
            <person name="Banfield J.F."/>
        </authorList>
    </citation>
    <scope>NUCLEOTIDE SEQUENCE [LARGE SCALE GENOMIC DNA]</scope>
</reference>
<accession>A0A1F6CFQ4</accession>
<dbReference type="AlphaFoldDB" id="A0A1F6CFQ4"/>
<name>A0A1F6CFQ4_9BACT</name>
<evidence type="ECO:0008006" key="4">
    <source>
        <dbReference type="Google" id="ProtNLM"/>
    </source>
</evidence>
<protein>
    <recommendedName>
        <fullName evidence="4">Type 4 fimbrial biogenesis protein PilX N-terminal domain-containing protein</fullName>
    </recommendedName>
</protein>
<keyword evidence="1" id="KW-0812">Transmembrane</keyword>
<sequence length="157" mass="17070">MKYHRKQGIGLLEAVVGAAIIATALVGILSSFNISIRGGLANTQKIQAALLAEEGLEAVRYLRDSSWTANIAPLASGTSYYLHWDNGWTLSTIFVANNEFTRTITFDEAYRDNASKKIVDSNPSASVDVNTIQVTAEVIWENGTTTVATYLTNLLNN</sequence>
<feature type="transmembrane region" description="Helical" evidence="1">
    <location>
        <begin position="12"/>
        <end position="32"/>
    </location>
</feature>